<evidence type="ECO:0000313" key="2">
    <source>
        <dbReference type="Proteomes" id="UP000622405"/>
    </source>
</evidence>
<dbReference type="RefSeq" id="WP_186893505.1">
    <property type="nucleotide sequence ID" value="NZ_WJBE01000003.1"/>
</dbReference>
<dbReference type="EMBL" id="WJBE01000003">
    <property type="protein sequence ID" value="MBC3898915.1"/>
    <property type="molecule type" value="Genomic_DNA"/>
</dbReference>
<gene>
    <name evidence="1" type="ORF">GH811_04720</name>
</gene>
<name>A0ABR6YUZ9_9FIRM</name>
<protein>
    <recommendedName>
        <fullName evidence="3">RNA polymerase sigma-70 region 4 domain-containing protein</fullName>
    </recommendedName>
</protein>
<keyword evidence="2" id="KW-1185">Reference proteome</keyword>
<proteinExistence type="predicted"/>
<evidence type="ECO:0000313" key="1">
    <source>
        <dbReference type="EMBL" id="MBC3898915.1"/>
    </source>
</evidence>
<organism evidence="1 2">
    <name type="scientific">Acetobacterium malicum</name>
    <dbReference type="NCBI Taxonomy" id="52692"/>
    <lineage>
        <taxon>Bacteria</taxon>
        <taxon>Bacillati</taxon>
        <taxon>Bacillota</taxon>
        <taxon>Clostridia</taxon>
        <taxon>Eubacteriales</taxon>
        <taxon>Eubacteriaceae</taxon>
        <taxon>Acetobacterium</taxon>
    </lineage>
</organism>
<accession>A0ABR6YUZ9</accession>
<sequence>MSIKTIKARITELQARIWRHRQYLAHTHKQLALSQRVSPATGHRCRQQLRALQIAIARDSDDLETLNRALIAAIDSQENPQIQEILTRRYLNDQPFAAIAAAMGYDLRWVYRLHARGLGAAGQESKR</sequence>
<reference evidence="1 2" key="1">
    <citation type="journal article" date="2020" name="mSystems">
        <title>Defining Genomic and Predicted Metabolic Features of the Acetobacterium Genus.</title>
        <authorList>
            <person name="Ross D.E."/>
            <person name="Marshall C.W."/>
            <person name="Gulliver D."/>
            <person name="May H.D."/>
            <person name="Norman R.S."/>
        </authorList>
    </citation>
    <scope>NUCLEOTIDE SEQUENCE [LARGE SCALE GENOMIC DNA]</scope>
    <source>
        <strain evidence="1 2">DSM 4132</strain>
    </source>
</reference>
<evidence type="ECO:0008006" key="3">
    <source>
        <dbReference type="Google" id="ProtNLM"/>
    </source>
</evidence>
<dbReference type="Proteomes" id="UP000622405">
    <property type="component" value="Unassembled WGS sequence"/>
</dbReference>
<comment type="caution">
    <text evidence="1">The sequence shown here is derived from an EMBL/GenBank/DDBJ whole genome shotgun (WGS) entry which is preliminary data.</text>
</comment>